<keyword evidence="5" id="KW-1185">Reference proteome</keyword>
<evidence type="ECO:0000256" key="2">
    <source>
        <dbReference type="SAM" id="Phobius"/>
    </source>
</evidence>
<feature type="domain" description="NERD" evidence="3">
    <location>
        <begin position="94"/>
        <end position="198"/>
    </location>
</feature>
<dbReference type="Pfam" id="PF08378">
    <property type="entry name" value="NERD"/>
    <property type="match status" value="1"/>
</dbReference>
<feature type="compositionally biased region" description="Basic and acidic residues" evidence="1">
    <location>
        <begin position="247"/>
        <end position="259"/>
    </location>
</feature>
<dbReference type="RefSeq" id="WP_004629959.1">
    <property type="nucleotide sequence ID" value="NZ_AORV01000065.1"/>
</dbReference>
<evidence type="ECO:0000313" key="5">
    <source>
        <dbReference type="Proteomes" id="UP000014155"/>
    </source>
</evidence>
<accession>S0FFY6</accession>
<protein>
    <submittedName>
        <fullName evidence="4">NERD domain-containing protein</fullName>
    </submittedName>
</protein>
<feature type="transmembrane region" description="Helical" evidence="2">
    <location>
        <begin position="66"/>
        <end position="87"/>
    </location>
</feature>
<organism evidence="4 5">
    <name type="scientific">Ruminiclostridium cellobioparum subsp. termitidis CT1112</name>
    <dbReference type="NCBI Taxonomy" id="1195236"/>
    <lineage>
        <taxon>Bacteria</taxon>
        <taxon>Bacillati</taxon>
        <taxon>Bacillota</taxon>
        <taxon>Clostridia</taxon>
        <taxon>Eubacteriales</taxon>
        <taxon>Oscillospiraceae</taxon>
        <taxon>Ruminiclostridium</taxon>
    </lineage>
</organism>
<sequence length="266" mass="30269">MASIQTKKKSIIRKPISYLCTGLILIVAGYITFNYSYSIVNALKTFFRGAVTVLKDFISPLSEINIPLNVPTMITAVLLALSAWFIVKGIKSIIHNFKDSDVIRLLSKLPSDYYLFNEVKIENNLIDHIVVCPKGIFTIDTKNWKDSAQKNLKYNKQYNMIKQGILNSKLLNDFLQKNQAGNYFVNTIVVFADWDEKLKEHFSDIPVLQPEQLAQHITSFPDKYSFDECKKIADALKINLSPQVSPAKEKSQNNEDISKKKSAQKV</sequence>
<evidence type="ECO:0000313" key="4">
    <source>
        <dbReference type="EMBL" id="EMS69677.1"/>
    </source>
</evidence>
<dbReference type="eggNOG" id="ENOG5033GE6">
    <property type="taxonomic scope" value="Bacteria"/>
</dbReference>
<feature type="region of interest" description="Disordered" evidence="1">
    <location>
        <begin position="243"/>
        <end position="266"/>
    </location>
</feature>
<evidence type="ECO:0000256" key="1">
    <source>
        <dbReference type="SAM" id="MobiDB-lite"/>
    </source>
</evidence>
<name>S0FFY6_RUMCE</name>
<evidence type="ECO:0000259" key="3">
    <source>
        <dbReference type="PROSITE" id="PS50965"/>
    </source>
</evidence>
<keyword evidence="2" id="KW-1133">Transmembrane helix</keyword>
<keyword evidence="2" id="KW-0472">Membrane</keyword>
<dbReference type="InterPro" id="IPR011528">
    <property type="entry name" value="NERD"/>
</dbReference>
<dbReference type="PATRIC" id="fig|1195236.3.peg.4867"/>
<proteinExistence type="predicted"/>
<reference evidence="4 5" key="1">
    <citation type="journal article" date="2013" name="Genome Announc.">
        <title>Draft Genome Sequence of the Cellulolytic, Mesophilic, Anaerobic Bacterium Clostridium termitidis Strain CT1112 (DSM 5398).</title>
        <authorList>
            <person name="Lal S."/>
            <person name="Ramachandran U."/>
            <person name="Zhang X."/>
            <person name="Munir R."/>
            <person name="Sparling R."/>
            <person name="Levin D.B."/>
        </authorList>
    </citation>
    <scope>NUCLEOTIDE SEQUENCE [LARGE SCALE GENOMIC DNA]</scope>
    <source>
        <strain evidence="4 5">CT1112</strain>
    </source>
</reference>
<dbReference type="Proteomes" id="UP000014155">
    <property type="component" value="Unassembled WGS sequence"/>
</dbReference>
<dbReference type="EMBL" id="AORV01000065">
    <property type="protein sequence ID" value="EMS69677.1"/>
    <property type="molecule type" value="Genomic_DNA"/>
</dbReference>
<gene>
    <name evidence="4" type="ORF">CTER_4684</name>
</gene>
<feature type="transmembrane region" description="Helical" evidence="2">
    <location>
        <begin position="16"/>
        <end position="37"/>
    </location>
</feature>
<dbReference type="AlphaFoldDB" id="S0FFY6"/>
<comment type="caution">
    <text evidence="4">The sequence shown here is derived from an EMBL/GenBank/DDBJ whole genome shotgun (WGS) entry which is preliminary data.</text>
</comment>
<keyword evidence="2" id="KW-0812">Transmembrane</keyword>
<dbReference type="PROSITE" id="PS50965">
    <property type="entry name" value="NERD"/>
    <property type="match status" value="1"/>
</dbReference>